<feature type="transmembrane region" description="Helical" evidence="6">
    <location>
        <begin position="391"/>
        <end position="409"/>
    </location>
</feature>
<name>A0A9X6RMN8_HYPEX</name>
<evidence type="ECO:0000256" key="2">
    <source>
        <dbReference type="ARBA" id="ARBA00022692"/>
    </source>
</evidence>
<feature type="region of interest" description="Disordered" evidence="5">
    <location>
        <begin position="1"/>
        <end position="21"/>
    </location>
</feature>
<sequence length="520" mass="57421">MMSSQLSDFPMMKRSSSKLHDPEFQPWGSSLDHQRDLMPHQLPISGSSLEITSSSSGPCSTLVRKFLGLTAGPNSDGIFNRHHGLEEPLSSNPFFSSCRTISRNVRLVLLYCLSGLFFILLTADVVHLACGGEYRESPYGRDNPMISVLGFCSSQITLTMSFLAIAFVLRQAANIASCAHVLDQLLVTFRHRIATGAMVMEKAYIVKYLAFFLVAGVVRFGCATGEQDVVDGFFNATTYAWIPALPTGGVKLYNEACVLAAMFMYLPATALFTYFCSVLVCCLQAFRAENEALLRAVDPDFGMEVDSCGDFNGNGQGPTKVKGMTTEEFVVRLKILRIHHEAINDAYDQLQNTFGLKLLLDIVMNVFAMLSVIAWFSMWSVNSELANTVTGAWNGISVVIYGATLWLVCNRPLLLQSKHSRMVDEIERVLYRRQMVKHMRPSREEICITFALRQRLKTKILSFSAGGVLDIHGMAVSLVAGLAGFIAFIMERIEDFKSHLEVPAVATTAPTGPPNVTCPH</sequence>
<dbReference type="EMBL" id="MTYJ01000328">
    <property type="protein sequence ID" value="OWA53539.1"/>
    <property type="molecule type" value="Genomic_DNA"/>
</dbReference>
<feature type="transmembrane region" description="Helical" evidence="6">
    <location>
        <begin position="262"/>
        <end position="286"/>
    </location>
</feature>
<evidence type="ECO:0000256" key="4">
    <source>
        <dbReference type="ARBA" id="ARBA00023136"/>
    </source>
</evidence>
<evidence type="ECO:0000313" key="7">
    <source>
        <dbReference type="EMBL" id="OWA53539.1"/>
    </source>
</evidence>
<dbReference type="Proteomes" id="UP000192578">
    <property type="component" value="Unassembled WGS sequence"/>
</dbReference>
<feature type="transmembrane region" description="Helical" evidence="6">
    <location>
        <begin position="146"/>
        <end position="169"/>
    </location>
</feature>
<comment type="subcellular location">
    <subcellularLocation>
        <location evidence="1">Membrane</location>
        <topology evidence="1">Multi-pass membrane protein</topology>
    </subcellularLocation>
</comment>
<reference evidence="8" key="1">
    <citation type="submission" date="2017-01" db="EMBL/GenBank/DDBJ databases">
        <title>Comparative genomics of anhydrobiosis in the tardigrade Hypsibius dujardini.</title>
        <authorList>
            <person name="Yoshida Y."/>
            <person name="Koutsovoulos G."/>
            <person name="Laetsch D."/>
            <person name="Stevens L."/>
            <person name="Kumar S."/>
            <person name="Horikawa D."/>
            <person name="Ishino K."/>
            <person name="Komine S."/>
            <person name="Tomita M."/>
            <person name="Blaxter M."/>
            <person name="Arakawa K."/>
        </authorList>
    </citation>
    <scope>NUCLEOTIDE SEQUENCE [LARGE SCALE GENOMIC DNA]</scope>
    <source>
        <strain evidence="8">Z151</strain>
    </source>
</reference>
<feature type="transmembrane region" description="Helical" evidence="6">
    <location>
        <begin position="107"/>
        <end position="126"/>
    </location>
</feature>
<evidence type="ECO:0000256" key="3">
    <source>
        <dbReference type="ARBA" id="ARBA00022989"/>
    </source>
</evidence>
<organism evidence="7 8">
    <name type="scientific">Hypsibius exemplaris</name>
    <name type="common">Freshwater tardigrade</name>
    <dbReference type="NCBI Taxonomy" id="2072580"/>
    <lineage>
        <taxon>Eukaryota</taxon>
        <taxon>Metazoa</taxon>
        <taxon>Ecdysozoa</taxon>
        <taxon>Tardigrada</taxon>
        <taxon>Eutardigrada</taxon>
        <taxon>Parachela</taxon>
        <taxon>Hypsibioidea</taxon>
        <taxon>Hypsibiidae</taxon>
        <taxon>Hypsibius</taxon>
    </lineage>
</organism>
<comment type="caution">
    <text evidence="7">The sequence shown here is derived from an EMBL/GenBank/DDBJ whole genome shotgun (WGS) entry which is preliminary data.</text>
</comment>
<dbReference type="Pfam" id="PF08395">
    <property type="entry name" value="7tm_7"/>
    <property type="match status" value="1"/>
</dbReference>
<accession>A0A9X6RMN8</accession>
<dbReference type="GO" id="GO:0016020">
    <property type="term" value="C:membrane"/>
    <property type="evidence" value="ECO:0007669"/>
    <property type="project" value="UniProtKB-SubCell"/>
</dbReference>
<evidence type="ECO:0000256" key="1">
    <source>
        <dbReference type="ARBA" id="ARBA00004141"/>
    </source>
</evidence>
<dbReference type="InterPro" id="IPR013604">
    <property type="entry name" value="7TM_chemorcpt"/>
</dbReference>
<evidence type="ECO:0000256" key="6">
    <source>
        <dbReference type="SAM" id="Phobius"/>
    </source>
</evidence>
<dbReference type="OrthoDB" id="10492067at2759"/>
<keyword evidence="3 6" id="KW-1133">Transmembrane helix</keyword>
<feature type="transmembrane region" description="Helical" evidence="6">
    <location>
        <begin position="358"/>
        <end position="379"/>
    </location>
</feature>
<dbReference type="AlphaFoldDB" id="A0A9X6RMN8"/>
<keyword evidence="8" id="KW-1185">Reference proteome</keyword>
<feature type="transmembrane region" description="Helical" evidence="6">
    <location>
        <begin position="204"/>
        <end position="221"/>
    </location>
</feature>
<keyword evidence="4 6" id="KW-0472">Membrane</keyword>
<feature type="transmembrane region" description="Helical" evidence="6">
    <location>
        <begin position="460"/>
        <end position="490"/>
    </location>
</feature>
<proteinExistence type="predicted"/>
<evidence type="ECO:0000256" key="5">
    <source>
        <dbReference type="SAM" id="MobiDB-lite"/>
    </source>
</evidence>
<keyword evidence="2 6" id="KW-0812">Transmembrane</keyword>
<protein>
    <submittedName>
        <fullName evidence="7">Uncharacterized protein</fullName>
    </submittedName>
</protein>
<dbReference type="GO" id="GO:0050909">
    <property type="term" value="P:sensory perception of taste"/>
    <property type="evidence" value="ECO:0007669"/>
    <property type="project" value="InterPro"/>
</dbReference>
<evidence type="ECO:0000313" key="8">
    <source>
        <dbReference type="Proteomes" id="UP000192578"/>
    </source>
</evidence>
<gene>
    <name evidence="7" type="ORF">BV898_17964</name>
</gene>